<evidence type="ECO:0000259" key="8">
    <source>
        <dbReference type="PROSITE" id="PS50102"/>
    </source>
</evidence>
<dbReference type="InterPro" id="IPR035979">
    <property type="entry name" value="RBD_domain_sf"/>
</dbReference>
<dbReference type="Pfam" id="PF00076">
    <property type="entry name" value="RRM_1"/>
    <property type="match status" value="1"/>
</dbReference>
<dbReference type="EMBL" id="MDYQ01000001">
    <property type="protein sequence ID" value="PRP89767.1"/>
    <property type="molecule type" value="Genomic_DNA"/>
</dbReference>
<dbReference type="GO" id="GO:0008380">
    <property type="term" value="P:RNA splicing"/>
    <property type="evidence" value="ECO:0007669"/>
    <property type="project" value="UniProtKB-KW"/>
</dbReference>
<dbReference type="AlphaFoldDB" id="A0A2P6P0P7"/>
<evidence type="ECO:0000256" key="5">
    <source>
        <dbReference type="ARBA" id="ARBA00023242"/>
    </source>
</evidence>
<dbReference type="OrthoDB" id="20442at2759"/>
<dbReference type="InterPro" id="IPR051106">
    <property type="entry name" value="RNA-bind/splicing_reg"/>
</dbReference>
<keyword evidence="3 6" id="KW-0694">RNA-binding</keyword>
<evidence type="ECO:0000256" key="1">
    <source>
        <dbReference type="ARBA" id="ARBA00004123"/>
    </source>
</evidence>
<evidence type="ECO:0000256" key="2">
    <source>
        <dbReference type="ARBA" id="ARBA00022664"/>
    </source>
</evidence>
<evidence type="ECO:0000256" key="4">
    <source>
        <dbReference type="ARBA" id="ARBA00023187"/>
    </source>
</evidence>
<dbReference type="Gene3D" id="3.30.70.330">
    <property type="match status" value="1"/>
</dbReference>
<evidence type="ECO:0000313" key="10">
    <source>
        <dbReference type="Proteomes" id="UP000241769"/>
    </source>
</evidence>
<name>A0A2P6P0P7_9EUKA</name>
<dbReference type="GO" id="GO:0005634">
    <property type="term" value="C:nucleus"/>
    <property type="evidence" value="ECO:0007669"/>
    <property type="project" value="UniProtKB-SubCell"/>
</dbReference>
<accession>A0A2P6P0P7</accession>
<feature type="compositionally biased region" description="Basic and acidic residues" evidence="7">
    <location>
        <begin position="173"/>
        <end position="201"/>
    </location>
</feature>
<dbReference type="Proteomes" id="UP000241769">
    <property type="component" value="Unassembled WGS sequence"/>
</dbReference>
<dbReference type="GO" id="GO:0003723">
    <property type="term" value="F:RNA binding"/>
    <property type="evidence" value="ECO:0007669"/>
    <property type="project" value="UniProtKB-UniRule"/>
</dbReference>
<gene>
    <name evidence="9" type="ORF">PROFUN_00109</name>
</gene>
<dbReference type="PANTHER" id="PTHR48028:SF4">
    <property type="entry name" value="SC35-LIKE SPLICING FACTOR"/>
    <property type="match status" value="1"/>
</dbReference>
<dbReference type="GO" id="GO:0006397">
    <property type="term" value="P:mRNA processing"/>
    <property type="evidence" value="ECO:0007669"/>
    <property type="project" value="UniProtKB-KW"/>
</dbReference>
<dbReference type="InterPro" id="IPR000504">
    <property type="entry name" value="RRM_dom"/>
</dbReference>
<proteinExistence type="predicted"/>
<dbReference type="PANTHER" id="PTHR48028">
    <property type="entry name" value="GLYCINE-RICH RNA-BINDING PROTEIN RZ1A"/>
    <property type="match status" value="1"/>
</dbReference>
<keyword evidence="2" id="KW-0507">mRNA processing</keyword>
<dbReference type="STRING" id="1890364.A0A2P6P0P7"/>
<dbReference type="SUPFAM" id="SSF54928">
    <property type="entry name" value="RNA-binding domain, RBD"/>
    <property type="match status" value="1"/>
</dbReference>
<dbReference type="PROSITE" id="PS50102">
    <property type="entry name" value="RRM"/>
    <property type="match status" value="1"/>
</dbReference>
<evidence type="ECO:0000256" key="6">
    <source>
        <dbReference type="PROSITE-ProRule" id="PRU00176"/>
    </source>
</evidence>
<dbReference type="SMART" id="SM00360">
    <property type="entry name" value="RRM"/>
    <property type="match status" value="1"/>
</dbReference>
<evidence type="ECO:0000256" key="3">
    <source>
        <dbReference type="ARBA" id="ARBA00022884"/>
    </source>
</evidence>
<comment type="caution">
    <text evidence="9">The sequence shown here is derived from an EMBL/GenBank/DDBJ whole genome shotgun (WGS) entry which is preliminary data.</text>
</comment>
<protein>
    <submittedName>
        <fullName evidence="9">RNA-binding region RNP-1 domain-containing protein</fullName>
    </submittedName>
</protein>
<comment type="subcellular location">
    <subcellularLocation>
        <location evidence="1">Nucleus</location>
    </subcellularLocation>
</comment>
<feature type="region of interest" description="Disordered" evidence="7">
    <location>
        <begin position="159"/>
        <end position="214"/>
    </location>
</feature>
<keyword evidence="4" id="KW-0508">mRNA splicing</keyword>
<evidence type="ECO:0000313" key="9">
    <source>
        <dbReference type="EMBL" id="PRP89767.1"/>
    </source>
</evidence>
<sequence>MIAPHTDFYREECVLCCEDCATSSTLIEVDIVQGEDHPAQIVTDHEEIEMSSEEGHTIEEISEDIEEDMTDLHREEAALLLGNLPYQMREKECEEIFIKFGKVTNVTIGLDRRTGMSRGYAFVEFLEKESAQKAAEGMNNFPVEGRNLRVNFDLGIDNKRPPAHHPLGGSVEVRGEDRHPGGDSAEARSVDPEARYVDPDPRCGGPPLRYVDRDRRSDVGTVEVRYVGTAEVR</sequence>
<evidence type="ECO:0000256" key="7">
    <source>
        <dbReference type="SAM" id="MobiDB-lite"/>
    </source>
</evidence>
<dbReference type="InterPro" id="IPR012677">
    <property type="entry name" value="Nucleotide-bd_a/b_plait_sf"/>
</dbReference>
<keyword evidence="5" id="KW-0539">Nucleus</keyword>
<feature type="domain" description="RRM" evidence="8">
    <location>
        <begin position="77"/>
        <end position="155"/>
    </location>
</feature>
<reference evidence="9 10" key="1">
    <citation type="journal article" date="2018" name="Genome Biol. Evol.">
        <title>Multiple Roots of Fruiting Body Formation in Amoebozoa.</title>
        <authorList>
            <person name="Hillmann F."/>
            <person name="Forbes G."/>
            <person name="Novohradska S."/>
            <person name="Ferling I."/>
            <person name="Riege K."/>
            <person name="Groth M."/>
            <person name="Westermann M."/>
            <person name="Marz M."/>
            <person name="Spaller T."/>
            <person name="Winckler T."/>
            <person name="Schaap P."/>
            <person name="Glockner G."/>
        </authorList>
    </citation>
    <scope>NUCLEOTIDE SEQUENCE [LARGE SCALE GENOMIC DNA]</scope>
    <source>
        <strain evidence="9 10">Jena</strain>
    </source>
</reference>
<dbReference type="InParanoid" id="A0A2P6P0P7"/>
<organism evidence="9 10">
    <name type="scientific">Planoprotostelium fungivorum</name>
    <dbReference type="NCBI Taxonomy" id="1890364"/>
    <lineage>
        <taxon>Eukaryota</taxon>
        <taxon>Amoebozoa</taxon>
        <taxon>Evosea</taxon>
        <taxon>Variosea</taxon>
        <taxon>Cavosteliida</taxon>
        <taxon>Cavosteliaceae</taxon>
        <taxon>Planoprotostelium</taxon>
    </lineage>
</organism>
<keyword evidence="10" id="KW-1185">Reference proteome</keyword>